<reference evidence="1" key="1">
    <citation type="submission" date="2021-03" db="EMBL/GenBank/DDBJ databases">
        <authorList>
            <person name="Tran Van P."/>
        </authorList>
    </citation>
    <scope>NUCLEOTIDE SEQUENCE</scope>
</reference>
<proteinExistence type="predicted"/>
<organism evidence="1 2">
    <name type="scientific">Timema podura</name>
    <name type="common">Walking stick</name>
    <dbReference type="NCBI Taxonomy" id="61482"/>
    <lineage>
        <taxon>Eukaryota</taxon>
        <taxon>Metazoa</taxon>
        <taxon>Ecdysozoa</taxon>
        <taxon>Arthropoda</taxon>
        <taxon>Hexapoda</taxon>
        <taxon>Insecta</taxon>
        <taxon>Pterygota</taxon>
        <taxon>Neoptera</taxon>
        <taxon>Polyneoptera</taxon>
        <taxon>Phasmatodea</taxon>
        <taxon>Timematodea</taxon>
        <taxon>Timematoidea</taxon>
        <taxon>Timematidae</taxon>
        <taxon>Timema</taxon>
    </lineage>
</organism>
<gene>
    <name evidence="1" type="ORF">TPAB3V08_LOCUS9569</name>
</gene>
<dbReference type="Proteomes" id="UP001153148">
    <property type="component" value="Unassembled WGS sequence"/>
</dbReference>
<name>A0ABN7P6E7_TIMPD</name>
<dbReference type="EMBL" id="CAJPIN010021301">
    <property type="protein sequence ID" value="CAG2062619.1"/>
    <property type="molecule type" value="Genomic_DNA"/>
</dbReference>
<evidence type="ECO:0000313" key="2">
    <source>
        <dbReference type="Proteomes" id="UP001153148"/>
    </source>
</evidence>
<accession>A0ABN7P6E7</accession>
<evidence type="ECO:0000313" key="1">
    <source>
        <dbReference type="EMBL" id="CAG2062619.1"/>
    </source>
</evidence>
<keyword evidence="2" id="KW-1185">Reference proteome</keyword>
<sequence length="265" mass="30169">MPREVRDLKLSRVDDVDQGWVNDWIEGVRSLTAMYGGDNLRNKPTVVYRAESQPMPPVKNVTNSTSQSDKEEWVDSISFYDKHVVDNKEEYFIDAINDQCLDVADKALFMPGIDKAIYRQLNLDSVARPAMLNMTQFNGYFGCTFYYHPGAMLNGSMKYPMSEEIYPDRTDAEVRNDMKISLPLPSTVLEGFLPVSVDRRRLFLSQPTEVPPPGRTSVTPILALQQFLRLPGLQVATPNLHNNPLYQVRLPCILFQDFLVKVNSS</sequence>
<protein>
    <submittedName>
        <fullName evidence="1">Uncharacterized protein</fullName>
    </submittedName>
</protein>
<comment type="caution">
    <text evidence="1">The sequence shown here is derived from an EMBL/GenBank/DDBJ whole genome shotgun (WGS) entry which is preliminary data.</text>
</comment>